<dbReference type="EMBL" id="CP159218">
    <property type="protein sequence ID" value="XCG61890.1"/>
    <property type="molecule type" value="Genomic_DNA"/>
</dbReference>
<gene>
    <name evidence="2" type="ORF">ABLG96_11375</name>
</gene>
<protein>
    <submittedName>
        <fullName evidence="2">Metalloregulator ArsR/SmtB family transcription factor</fullName>
    </submittedName>
</protein>
<dbReference type="AlphaFoldDB" id="A0AAU8DKG7"/>
<name>A0AAU8DKG7_9ACTN</name>
<reference evidence="2" key="1">
    <citation type="submission" date="2024-05" db="EMBL/GenBank/DDBJ databases">
        <authorList>
            <person name="Cai S.Y."/>
            <person name="Jin L.M."/>
            <person name="Li H.R."/>
        </authorList>
    </citation>
    <scope>NUCLEOTIDE SEQUENCE</scope>
    <source>
        <strain evidence="2">A5-74</strain>
    </source>
</reference>
<dbReference type="SUPFAM" id="SSF46785">
    <property type="entry name" value="Winged helix' DNA-binding domain"/>
    <property type="match status" value="1"/>
</dbReference>
<dbReference type="InterPro" id="IPR011991">
    <property type="entry name" value="ArsR-like_HTH"/>
</dbReference>
<evidence type="ECO:0000313" key="2">
    <source>
        <dbReference type="EMBL" id="XCG61890.1"/>
    </source>
</evidence>
<dbReference type="PANTHER" id="PTHR30363">
    <property type="entry name" value="HTH-TYPE TRANSCRIPTIONAL REGULATOR SRLR-RELATED"/>
    <property type="match status" value="1"/>
</dbReference>
<evidence type="ECO:0000256" key="1">
    <source>
        <dbReference type="SAM" id="MobiDB-lite"/>
    </source>
</evidence>
<dbReference type="InterPro" id="IPR036388">
    <property type="entry name" value="WH-like_DNA-bd_sf"/>
</dbReference>
<sequence>MKTTTQVQGSTAVVSASASAPAPGPATAVEQPHNEPGSESGSTRDAVIRCLLERPASAATIAVRLGISAAGVRRHLEVLADEHAVVGREIPVAGPRGRGRPAKEYRLTDIGRSRLPHAYDTLAADAIAYLAEVGGDEAVTAFARRRAEELVRTRRAELDATPDQAGRVAILRDALTDAGFSASVADVNGGSQLCQHHCPVAHVAVEYPQLCQAELEVFAEVVGSHAQRLATIARGDSFCTTFVPGAAGSGTLHTQAVSDKATETGRITS</sequence>
<feature type="compositionally biased region" description="Low complexity" evidence="1">
    <location>
        <begin position="1"/>
        <end position="29"/>
    </location>
</feature>
<feature type="region of interest" description="Disordered" evidence="1">
    <location>
        <begin position="1"/>
        <end position="42"/>
    </location>
</feature>
<proteinExistence type="predicted"/>
<dbReference type="InterPro" id="IPR036390">
    <property type="entry name" value="WH_DNA-bd_sf"/>
</dbReference>
<organism evidence="2">
    <name type="scientific">Nakamurella sp. A5-74</name>
    <dbReference type="NCBI Taxonomy" id="3158264"/>
    <lineage>
        <taxon>Bacteria</taxon>
        <taxon>Bacillati</taxon>
        <taxon>Actinomycetota</taxon>
        <taxon>Actinomycetes</taxon>
        <taxon>Nakamurellales</taxon>
        <taxon>Nakamurellaceae</taxon>
        <taxon>Nakamurella</taxon>
    </lineage>
</organism>
<dbReference type="Gene3D" id="1.10.10.10">
    <property type="entry name" value="Winged helix-like DNA-binding domain superfamily/Winged helix DNA-binding domain"/>
    <property type="match status" value="1"/>
</dbReference>
<dbReference type="InterPro" id="IPR050313">
    <property type="entry name" value="Carb_Metab_HTH_regulators"/>
</dbReference>
<dbReference type="PANTHER" id="PTHR30363:SF28">
    <property type="entry name" value="TRANSCRIPTIONAL REGULATORY PROTEIN-RELATED"/>
    <property type="match status" value="1"/>
</dbReference>
<dbReference type="CDD" id="cd00090">
    <property type="entry name" value="HTH_ARSR"/>
    <property type="match status" value="1"/>
</dbReference>
<accession>A0AAU8DKG7</accession>
<dbReference type="RefSeq" id="WP_353647506.1">
    <property type="nucleotide sequence ID" value="NZ_CP159218.1"/>
</dbReference>